<dbReference type="NCBIfam" id="TIGR00614">
    <property type="entry name" value="recQ_fam"/>
    <property type="match status" value="1"/>
</dbReference>
<evidence type="ECO:0000313" key="21">
    <source>
        <dbReference type="Proteomes" id="UP000184275"/>
    </source>
</evidence>
<dbReference type="Gene3D" id="1.10.10.10">
    <property type="entry name" value="Winged helix-like DNA-binding domain superfamily/Winged helix DNA-binding domain"/>
    <property type="match status" value="1"/>
</dbReference>
<comment type="cofactor">
    <cofactor evidence="1">
        <name>Mg(2+)</name>
        <dbReference type="ChEBI" id="CHEBI:18420"/>
    </cofactor>
</comment>
<comment type="cofactor">
    <cofactor evidence="2">
        <name>Zn(2+)</name>
        <dbReference type="ChEBI" id="CHEBI:29105"/>
    </cofactor>
</comment>
<feature type="domain" description="Helicase ATP-binding" evidence="18">
    <location>
        <begin position="48"/>
        <end position="215"/>
    </location>
</feature>
<evidence type="ECO:0000259" key="19">
    <source>
        <dbReference type="PROSITE" id="PS51194"/>
    </source>
</evidence>
<evidence type="ECO:0000313" key="20">
    <source>
        <dbReference type="EMBL" id="SHK29741.1"/>
    </source>
</evidence>
<dbReference type="GO" id="GO:0016787">
    <property type="term" value="F:hydrolase activity"/>
    <property type="evidence" value="ECO:0007669"/>
    <property type="project" value="UniProtKB-KW"/>
</dbReference>
<dbReference type="InterPro" id="IPR010997">
    <property type="entry name" value="HRDC-like_sf"/>
</dbReference>
<sequence length="618" mass="70654">MAEIKHLLSTYLMATEMTRSENRWILAQKQLKEIFGFTSFRPAQEAVIRQIFENKDTLALLPTGGGKSICYQIPALVNPGTCIVVSPLLALMKDQVDNLRENGVAAAALNSQLSKEESARIRSEAIQGKLKLLYLSPERIHFEMHQLLPKMKISLFAIDEAHCISQWGHDFRPEYAELHALRTQFPQIPLLALTATADSATRNDILEQLSIPKENTILSSFNRPNLHLAVKVNYRKREKIQQIIRFIQNHKRESGIIYCLSRRGTESVAKELSQNGFRVAAYHAGLETEERIRIQEDFLHDRIQIICATTAFGMGIDKPDIRFVIHFNTPKNMEGYYQEIGRAGRDGMPSDTLLFYSDSDMVQLAKFAEESGEQELQIEKLHRIEHYATSPICRRRILLSYFGETFDHDCNNCDICEHPPKRFDGSILAQKALSAIFRTHEKENSQTIIDILCGKRHAAILEKHYDALKTFGVGKTTPTAKWAAYLMQLIHLGAIEKSYAPSQHLSITPFGKDILFGKRKIELALIREQEELSKPFPVEKSRPSSKDDFLFQELRQLRMELAQKEDVPAYMIFNDKVLSEIVRQKPICMEEFADIPGIGSFKLKKYGQIFVQKICQLL</sequence>
<dbReference type="Pfam" id="PF00271">
    <property type="entry name" value="Helicase_C"/>
    <property type="match status" value="1"/>
</dbReference>
<evidence type="ECO:0000256" key="4">
    <source>
        <dbReference type="ARBA" id="ARBA00022723"/>
    </source>
</evidence>
<dbReference type="InterPro" id="IPR027417">
    <property type="entry name" value="P-loop_NTPase"/>
</dbReference>
<dbReference type="GO" id="GO:0009378">
    <property type="term" value="F:four-way junction helicase activity"/>
    <property type="evidence" value="ECO:0007669"/>
    <property type="project" value="TreeGrafter"/>
</dbReference>
<dbReference type="InterPro" id="IPR036390">
    <property type="entry name" value="WH_DNA-bd_sf"/>
</dbReference>
<dbReference type="InterPro" id="IPR044876">
    <property type="entry name" value="HRDC_dom_sf"/>
</dbReference>
<dbReference type="SUPFAM" id="SSF46785">
    <property type="entry name" value="Winged helix' DNA-binding domain"/>
    <property type="match status" value="1"/>
</dbReference>
<feature type="domain" description="Helicase C-terminal" evidence="19">
    <location>
        <begin position="239"/>
        <end position="398"/>
    </location>
</feature>
<dbReference type="Gene3D" id="1.10.150.80">
    <property type="entry name" value="HRDC domain"/>
    <property type="match status" value="1"/>
</dbReference>
<keyword evidence="6" id="KW-0227">DNA damage</keyword>
<gene>
    <name evidence="20" type="ORF">SAMN05720469_103176</name>
</gene>
<evidence type="ECO:0000256" key="14">
    <source>
        <dbReference type="ARBA" id="ARBA00023235"/>
    </source>
</evidence>
<keyword evidence="8 20" id="KW-0347">Helicase</keyword>
<evidence type="ECO:0000259" key="18">
    <source>
        <dbReference type="PROSITE" id="PS51192"/>
    </source>
</evidence>
<dbReference type="GO" id="GO:0009432">
    <property type="term" value="P:SOS response"/>
    <property type="evidence" value="ECO:0007669"/>
    <property type="project" value="UniProtKB-UniRule"/>
</dbReference>
<dbReference type="InterPro" id="IPR006293">
    <property type="entry name" value="DNA_helicase_ATP-dep_RecQ_bac"/>
</dbReference>
<evidence type="ECO:0000256" key="12">
    <source>
        <dbReference type="ARBA" id="ARBA00023172"/>
    </source>
</evidence>
<dbReference type="AlphaFoldDB" id="A0A1M6RBA8"/>
<keyword evidence="21" id="KW-1185">Reference proteome</keyword>
<dbReference type="Proteomes" id="UP000184275">
    <property type="component" value="Unassembled WGS sequence"/>
</dbReference>
<evidence type="ECO:0000256" key="11">
    <source>
        <dbReference type="ARBA" id="ARBA00023125"/>
    </source>
</evidence>
<dbReference type="GO" id="GO:0005737">
    <property type="term" value="C:cytoplasm"/>
    <property type="evidence" value="ECO:0007669"/>
    <property type="project" value="TreeGrafter"/>
</dbReference>
<dbReference type="GO" id="GO:0003677">
    <property type="term" value="F:DNA binding"/>
    <property type="evidence" value="ECO:0007669"/>
    <property type="project" value="UniProtKB-KW"/>
</dbReference>
<dbReference type="SMART" id="SM00487">
    <property type="entry name" value="DEXDc"/>
    <property type="match status" value="1"/>
</dbReference>
<keyword evidence="10" id="KW-0067">ATP-binding</keyword>
<dbReference type="InterPro" id="IPR004589">
    <property type="entry name" value="DNA_helicase_ATP-dep_RecQ"/>
</dbReference>
<dbReference type="SMART" id="SM00490">
    <property type="entry name" value="HELICc"/>
    <property type="match status" value="1"/>
</dbReference>
<dbReference type="Pfam" id="PF00270">
    <property type="entry name" value="DEAD"/>
    <property type="match status" value="1"/>
</dbReference>
<keyword evidence="9" id="KW-0862">Zinc</keyword>
<evidence type="ECO:0000256" key="1">
    <source>
        <dbReference type="ARBA" id="ARBA00001946"/>
    </source>
</evidence>
<keyword evidence="11" id="KW-0238">DNA-binding</keyword>
<dbReference type="GO" id="GO:0043138">
    <property type="term" value="F:3'-5' DNA helicase activity"/>
    <property type="evidence" value="ECO:0007669"/>
    <property type="project" value="UniProtKB-EC"/>
</dbReference>
<evidence type="ECO:0000256" key="7">
    <source>
        <dbReference type="ARBA" id="ARBA00022801"/>
    </source>
</evidence>
<dbReference type="EMBL" id="FRAW01000003">
    <property type="protein sequence ID" value="SHK29741.1"/>
    <property type="molecule type" value="Genomic_DNA"/>
</dbReference>
<dbReference type="PROSITE" id="PS50967">
    <property type="entry name" value="HRDC"/>
    <property type="match status" value="1"/>
</dbReference>
<proteinExistence type="inferred from homology"/>
<evidence type="ECO:0000256" key="16">
    <source>
        <dbReference type="NCBIfam" id="TIGR01389"/>
    </source>
</evidence>
<comment type="catalytic activity">
    <reaction evidence="15">
        <text>Couples ATP hydrolysis with the unwinding of duplex DNA by translocating in the 3'-5' direction.</text>
        <dbReference type="EC" id="5.6.2.4"/>
    </reaction>
</comment>
<organism evidence="20 21">
    <name type="scientific">Fibrobacter intestinalis</name>
    <dbReference type="NCBI Taxonomy" id="28122"/>
    <lineage>
        <taxon>Bacteria</taxon>
        <taxon>Pseudomonadati</taxon>
        <taxon>Fibrobacterota</taxon>
        <taxon>Fibrobacteria</taxon>
        <taxon>Fibrobacterales</taxon>
        <taxon>Fibrobacteraceae</taxon>
        <taxon>Fibrobacter</taxon>
    </lineage>
</organism>
<comment type="similarity">
    <text evidence="3">Belongs to the helicase family. RecQ subfamily.</text>
</comment>
<dbReference type="InterPro" id="IPR011545">
    <property type="entry name" value="DEAD/DEAH_box_helicase_dom"/>
</dbReference>
<dbReference type="Pfam" id="PF00570">
    <property type="entry name" value="HRDC"/>
    <property type="match status" value="1"/>
</dbReference>
<dbReference type="PANTHER" id="PTHR13710">
    <property type="entry name" value="DNA HELICASE RECQ FAMILY MEMBER"/>
    <property type="match status" value="1"/>
</dbReference>
<dbReference type="Pfam" id="PF09382">
    <property type="entry name" value="RQC"/>
    <property type="match status" value="1"/>
</dbReference>
<dbReference type="Pfam" id="PF16124">
    <property type="entry name" value="RecQ_Zn_bind"/>
    <property type="match status" value="1"/>
</dbReference>
<dbReference type="SMART" id="SM00956">
    <property type="entry name" value="RQC"/>
    <property type="match status" value="1"/>
</dbReference>
<dbReference type="InterPro" id="IPR001650">
    <property type="entry name" value="Helicase_C-like"/>
</dbReference>
<dbReference type="PROSITE" id="PS51194">
    <property type="entry name" value="HELICASE_CTER"/>
    <property type="match status" value="1"/>
</dbReference>
<dbReference type="GO" id="GO:0005524">
    <property type="term" value="F:ATP binding"/>
    <property type="evidence" value="ECO:0007669"/>
    <property type="project" value="UniProtKB-KW"/>
</dbReference>
<keyword evidence="14" id="KW-0413">Isomerase</keyword>
<dbReference type="GO" id="GO:0030894">
    <property type="term" value="C:replisome"/>
    <property type="evidence" value="ECO:0007669"/>
    <property type="project" value="TreeGrafter"/>
</dbReference>
<evidence type="ECO:0000256" key="9">
    <source>
        <dbReference type="ARBA" id="ARBA00022833"/>
    </source>
</evidence>
<dbReference type="SMART" id="SM00341">
    <property type="entry name" value="HRDC"/>
    <property type="match status" value="1"/>
</dbReference>
<dbReference type="FunFam" id="3.40.50.300:FF:000296">
    <property type="entry name" value="ATP-dependent DNA helicase RecQ"/>
    <property type="match status" value="1"/>
</dbReference>
<dbReference type="Gene3D" id="3.40.50.300">
    <property type="entry name" value="P-loop containing nucleotide triphosphate hydrolases"/>
    <property type="match status" value="2"/>
</dbReference>
<name>A0A1M6RBA8_9BACT</name>
<keyword evidence="5" id="KW-0547">Nucleotide-binding</keyword>
<dbReference type="EC" id="5.6.2.4" evidence="16"/>
<evidence type="ECO:0000259" key="17">
    <source>
        <dbReference type="PROSITE" id="PS50967"/>
    </source>
</evidence>
<dbReference type="GO" id="GO:0006310">
    <property type="term" value="P:DNA recombination"/>
    <property type="evidence" value="ECO:0007669"/>
    <property type="project" value="UniProtKB-UniRule"/>
</dbReference>
<dbReference type="InterPro" id="IPR002121">
    <property type="entry name" value="HRDC_dom"/>
</dbReference>
<evidence type="ECO:0000256" key="3">
    <source>
        <dbReference type="ARBA" id="ARBA00005446"/>
    </source>
</evidence>
<dbReference type="InterPro" id="IPR032284">
    <property type="entry name" value="RecQ_Zn-bd"/>
</dbReference>
<dbReference type="GO" id="GO:0046872">
    <property type="term" value="F:metal ion binding"/>
    <property type="evidence" value="ECO:0007669"/>
    <property type="project" value="UniProtKB-KW"/>
</dbReference>
<feature type="domain" description="HRDC" evidence="17">
    <location>
        <begin position="544"/>
        <end position="618"/>
    </location>
</feature>
<evidence type="ECO:0000256" key="2">
    <source>
        <dbReference type="ARBA" id="ARBA00001947"/>
    </source>
</evidence>
<evidence type="ECO:0000256" key="15">
    <source>
        <dbReference type="ARBA" id="ARBA00034617"/>
    </source>
</evidence>
<keyword evidence="4" id="KW-0479">Metal-binding</keyword>
<dbReference type="SUPFAM" id="SSF47819">
    <property type="entry name" value="HRDC-like"/>
    <property type="match status" value="1"/>
</dbReference>
<evidence type="ECO:0000256" key="6">
    <source>
        <dbReference type="ARBA" id="ARBA00022763"/>
    </source>
</evidence>
<dbReference type="PROSITE" id="PS51192">
    <property type="entry name" value="HELICASE_ATP_BIND_1"/>
    <property type="match status" value="1"/>
</dbReference>
<protein>
    <recommendedName>
        <fullName evidence="16">DNA helicase RecQ</fullName>
        <ecNumber evidence="16">5.6.2.4</ecNumber>
    </recommendedName>
</protein>
<dbReference type="CDD" id="cd18794">
    <property type="entry name" value="SF2_C_RecQ"/>
    <property type="match status" value="1"/>
</dbReference>
<evidence type="ECO:0000256" key="10">
    <source>
        <dbReference type="ARBA" id="ARBA00022840"/>
    </source>
</evidence>
<dbReference type="InterPro" id="IPR036388">
    <property type="entry name" value="WH-like_DNA-bd_sf"/>
</dbReference>
<dbReference type="GO" id="GO:0006281">
    <property type="term" value="P:DNA repair"/>
    <property type="evidence" value="ECO:0007669"/>
    <property type="project" value="UniProtKB-KW"/>
</dbReference>
<dbReference type="GO" id="GO:0006260">
    <property type="term" value="P:DNA replication"/>
    <property type="evidence" value="ECO:0007669"/>
    <property type="project" value="InterPro"/>
</dbReference>
<keyword evidence="7" id="KW-0378">Hydrolase</keyword>
<evidence type="ECO:0000256" key="13">
    <source>
        <dbReference type="ARBA" id="ARBA00023204"/>
    </source>
</evidence>
<evidence type="ECO:0000256" key="5">
    <source>
        <dbReference type="ARBA" id="ARBA00022741"/>
    </source>
</evidence>
<reference evidence="21" key="1">
    <citation type="submission" date="2016-11" db="EMBL/GenBank/DDBJ databases">
        <authorList>
            <person name="Varghese N."/>
            <person name="Submissions S."/>
        </authorList>
    </citation>
    <scope>NUCLEOTIDE SEQUENCE [LARGE SCALE GENOMIC DNA]</scope>
    <source>
        <strain evidence="21">UWOS</strain>
    </source>
</reference>
<keyword evidence="12" id="KW-0233">DNA recombination</keyword>
<dbReference type="GO" id="GO:0043590">
    <property type="term" value="C:bacterial nucleoid"/>
    <property type="evidence" value="ECO:0007669"/>
    <property type="project" value="TreeGrafter"/>
</dbReference>
<dbReference type="CDD" id="cd17920">
    <property type="entry name" value="DEXHc_RecQ"/>
    <property type="match status" value="1"/>
</dbReference>
<dbReference type="InterPro" id="IPR018982">
    <property type="entry name" value="RQC_domain"/>
</dbReference>
<accession>A0A1M6RBA8</accession>
<dbReference type="SUPFAM" id="SSF52540">
    <property type="entry name" value="P-loop containing nucleoside triphosphate hydrolases"/>
    <property type="match status" value="1"/>
</dbReference>
<dbReference type="PANTHER" id="PTHR13710:SF105">
    <property type="entry name" value="ATP-DEPENDENT DNA HELICASE Q1"/>
    <property type="match status" value="1"/>
</dbReference>
<evidence type="ECO:0000256" key="8">
    <source>
        <dbReference type="ARBA" id="ARBA00022806"/>
    </source>
</evidence>
<dbReference type="NCBIfam" id="TIGR01389">
    <property type="entry name" value="recQ"/>
    <property type="match status" value="1"/>
</dbReference>
<keyword evidence="13" id="KW-0234">DNA repair</keyword>
<dbReference type="InterPro" id="IPR014001">
    <property type="entry name" value="Helicase_ATP-bd"/>
</dbReference>